<evidence type="ECO:0000256" key="5">
    <source>
        <dbReference type="ARBA" id="ARBA00017171"/>
    </source>
</evidence>
<dbReference type="Proteomes" id="UP000772618">
    <property type="component" value="Unassembled WGS sequence"/>
</dbReference>
<dbReference type="PANTHER" id="PTHR14269">
    <property type="entry name" value="CDP-DIACYLGLYCEROL--GLYCEROL-3-PHOSPHATE 3-PHOSPHATIDYLTRANSFERASE-RELATED"/>
    <property type="match status" value="1"/>
</dbReference>
<evidence type="ECO:0000256" key="14">
    <source>
        <dbReference type="ARBA" id="ARBA00032361"/>
    </source>
</evidence>
<organism evidence="17 18">
    <name type="scientific">Chryseosolibacter indicus</name>
    <dbReference type="NCBI Taxonomy" id="2782351"/>
    <lineage>
        <taxon>Bacteria</taxon>
        <taxon>Pseudomonadati</taxon>
        <taxon>Bacteroidota</taxon>
        <taxon>Cytophagia</taxon>
        <taxon>Cytophagales</taxon>
        <taxon>Chryseotaleaceae</taxon>
        <taxon>Chryseosolibacter</taxon>
    </lineage>
</organism>
<feature type="transmembrane region" description="Helical" evidence="16">
    <location>
        <begin position="7"/>
        <end position="25"/>
    </location>
</feature>
<dbReference type="PANTHER" id="PTHR14269:SF61">
    <property type="entry name" value="CDP-DIACYLGLYCEROL--SERINE O-PHOSPHATIDYLTRANSFERASE"/>
    <property type="match status" value="1"/>
</dbReference>
<evidence type="ECO:0000256" key="1">
    <source>
        <dbReference type="ARBA" id="ARBA00000287"/>
    </source>
</evidence>
<dbReference type="InterPro" id="IPR043130">
    <property type="entry name" value="CDP-OH_PTrfase_TM_dom"/>
</dbReference>
<keyword evidence="11 16" id="KW-0472">Membrane</keyword>
<dbReference type="EC" id="2.7.8.8" evidence="4"/>
<dbReference type="InterPro" id="IPR000462">
    <property type="entry name" value="CDP-OH_P_trans"/>
</dbReference>
<keyword evidence="13" id="KW-1208">Phospholipid metabolism</keyword>
<dbReference type="InterPro" id="IPR050324">
    <property type="entry name" value="CDP-alcohol_PTase-I"/>
</dbReference>
<evidence type="ECO:0000256" key="16">
    <source>
        <dbReference type="SAM" id="Phobius"/>
    </source>
</evidence>
<evidence type="ECO:0000256" key="6">
    <source>
        <dbReference type="ARBA" id="ARBA00022516"/>
    </source>
</evidence>
<keyword evidence="9 16" id="KW-1133">Transmembrane helix</keyword>
<feature type="transmembrane region" description="Helical" evidence="16">
    <location>
        <begin position="31"/>
        <end position="53"/>
    </location>
</feature>
<dbReference type="PROSITE" id="PS51257">
    <property type="entry name" value="PROKAR_LIPOPROTEIN"/>
    <property type="match status" value="1"/>
</dbReference>
<gene>
    <name evidence="17" type="primary">pssA</name>
    <name evidence="17" type="ORF">KK060_01865</name>
</gene>
<evidence type="ECO:0000313" key="18">
    <source>
        <dbReference type="Proteomes" id="UP000772618"/>
    </source>
</evidence>
<evidence type="ECO:0000256" key="4">
    <source>
        <dbReference type="ARBA" id="ARBA00013174"/>
    </source>
</evidence>
<keyword evidence="8 16" id="KW-0812">Transmembrane</keyword>
<evidence type="ECO:0000256" key="10">
    <source>
        <dbReference type="ARBA" id="ARBA00023098"/>
    </source>
</evidence>
<evidence type="ECO:0000256" key="13">
    <source>
        <dbReference type="ARBA" id="ARBA00023264"/>
    </source>
</evidence>
<comment type="catalytic activity">
    <reaction evidence="1">
        <text>a CDP-1,2-diacyl-sn-glycerol + L-serine = a 1,2-diacyl-sn-glycero-3-phospho-L-serine + CMP + H(+)</text>
        <dbReference type="Rhea" id="RHEA:16913"/>
        <dbReference type="ChEBI" id="CHEBI:15378"/>
        <dbReference type="ChEBI" id="CHEBI:33384"/>
        <dbReference type="ChEBI" id="CHEBI:57262"/>
        <dbReference type="ChEBI" id="CHEBI:58332"/>
        <dbReference type="ChEBI" id="CHEBI:60377"/>
        <dbReference type="EC" id="2.7.8.8"/>
    </reaction>
</comment>
<evidence type="ECO:0000256" key="9">
    <source>
        <dbReference type="ARBA" id="ARBA00022989"/>
    </source>
</evidence>
<keyword evidence="18" id="KW-1185">Reference proteome</keyword>
<sequence>MKRYIPNFLTCCNLLSGCFGIVLLFENKNIPAAYFVWASCIFDFFDGFVARGLKVSSSIGKELDSLADVVSFGVLPALVMYKLLGEAAPDTALPYVAFLIAILSALRLAIFNVDETQRDSFKGLNTPANTLFISSLPLIQDKVGGWLFKPVTLVIITIVFSLLLVSRIEIFALKFKNFSWQDNKIRFIFLILSALLLLILQNLAIPLIIILYILLSLTSKGIKA</sequence>
<dbReference type="Gene3D" id="1.20.120.1760">
    <property type="match status" value="1"/>
</dbReference>
<keyword evidence="12" id="KW-0594">Phospholipid biosynthesis</keyword>
<dbReference type="InterPro" id="IPR048254">
    <property type="entry name" value="CDP_ALCOHOL_P_TRANSF_CS"/>
</dbReference>
<accession>A0ABS5VME2</accession>
<evidence type="ECO:0000313" key="17">
    <source>
        <dbReference type="EMBL" id="MBT1702005.1"/>
    </source>
</evidence>
<feature type="transmembrane region" description="Helical" evidence="16">
    <location>
        <begin position="146"/>
        <end position="166"/>
    </location>
</feature>
<dbReference type="PROSITE" id="PS00379">
    <property type="entry name" value="CDP_ALCOHOL_P_TRANSF"/>
    <property type="match status" value="1"/>
</dbReference>
<evidence type="ECO:0000256" key="2">
    <source>
        <dbReference type="ARBA" id="ARBA00004127"/>
    </source>
</evidence>
<dbReference type="RefSeq" id="WP_254151700.1">
    <property type="nucleotide sequence ID" value="NZ_JAHESD010000003.1"/>
</dbReference>
<evidence type="ECO:0000256" key="12">
    <source>
        <dbReference type="ARBA" id="ARBA00023209"/>
    </source>
</evidence>
<keyword evidence="7 15" id="KW-0808">Transferase</keyword>
<evidence type="ECO:0000256" key="3">
    <source>
        <dbReference type="ARBA" id="ARBA00010441"/>
    </source>
</evidence>
<feature type="transmembrane region" description="Helical" evidence="16">
    <location>
        <begin position="187"/>
        <end position="215"/>
    </location>
</feature>
<proteinExistence type="inferred from homology"/>
<feature type="transmembrane region" description="Helical" evidence="16">
    <location>
        <begin position="93"/>
        <end position="111"/>
    </location>
</feature>
<evidence type="ECO:0000256" key="11">
    <source>
        <dbReference type="ARBA" id="ARBA00023136"/>
    </source>
</evidence>
<name>A0ABS5VME2_9BACT</name>
<comment type="subcellular location">
    <subcellularLocation>
        <location evidence="2">Endomembrane system</location>
        <topology evidence="2">Multi-pass membrane protein</topology>
    </subcellularLocation>
</comment>
<reference evidence="17 18" key="1">
    <citation type="submission" date="2021-05" db="EMBL/GenBank/DDBJ databases">
        <title>A Polyphasic approach of four new species of the genus Ohtaekwangia: Ohtaekwangia histidinii sp. nov., Ohtaekwangia cretensis sp. nov., Ohtaekwangia indiensis sp. nov., Ohtaekwangia reichenbachii sp. nov. from diverse environment.</title>
        <authorList>
            <person name="Octaviana S."/>
        </authorList>
    </citation>
    <scope>NUCLEOTIDE SEQUENCE [LARGE SCALE GENOMIC DNA]</scope>
    <source>
        <strain evidence="17 18">PWU20</strain>
    </source>
</reference>
<dbReference type="InterPro" id="IPR004533">
    <property type="entry name" value="CDP-diaglyc--ser_O-PTrfase"/>
</dbReference>
<keyword evidence="10" id="KW-0443">Lipid metabolism</keyword>
<comment type="caution">
    <text evidence="17">The sequence shown here is derived from an EMBL/GenBank/DDBJ whole genome shotgun (WGS) entry which is preliminary data.</text>
</comment>
<feature type="transmembrane region" description="Helical" evidence="16">
    <location>
        <begin position="65"/>
        <end position="81"/>
    </location>
</feature>
<evidence type="ECO:0000256" key="15">
    <source>
        <dbReference type="RuleBase" id="RU003750"/>
    </source>
</evidence>
<dbReference type="NCBIfam" id="TIGR00473">
    <property type="entry name" value="pssA"/>
    <property type="match status" value="1"/>
</dbReference>
<dbReference type="GO" id="GO:0003882">
    <property type="term" value="F:CDP-diacylglycerol-serine O-phosphatidyltransferase activity"/>
    <property type="evidence" value="ECO:0007669"/>
    <property type="project" value="UniProtKB-EC"/>
</dbReference>
<evidence type="ECO:0000256" key="8">
    <source>
        <dbReference type="ARBA" id="ARBA00022692"/>
    </source>
</evidence>
<protein>
    <recommendedName>
        <fullName evidence="5">CDP-diacylglycerol--serine O-phosphatidyltransferase</fullName>
        <ecNumber evidence="4">2.7.8.8</ecNumber>
    </recommendedName>
    <alternativeName>
        <fullName evidence="14">Phosphatidylserine synthase</fullName>
    </alternativeName>
</protein>
<dbReference type="Pfam" id="PF01066">
    <property type="entry name" value="CDP-OH_P_transf"/>
    <property type="match status" value="1"/>
</dbReference>
<evidence type="ECO:0000256" key="7">
    <source>
        <dbReference type="ARBA" id="ARBA00022679"/>
    </source>
</evidence>
<keyword evidence="6" id="KW-0444">Lipid biosynthesis</keyword>
<dbReference type="EMBL" id="JAHESD010000003">
    <property type="protein sequence ID" value="MBT1702005.1"/>
    <property type="molecule type" value="Genomic_DNA"/>
</dbReference>
<comment type="similarity">
    <text evidence="3 15">Belongs to the CDP-alcohol phosphatidyltransferase class-I family.</text>
</comment>